<dbReference type="Proteomes" id="UP000274429">
    <property type="component" value="Unassembled WGS sequence"/>
</dbReference>
<evidence type="ECO:0000256" key="1">
    <source>
        <dbReference type="SAM" id="MobiDB-lite"/>
    </source>
</evidence>
<accession>A0A0R3XBU9</accession>
<feature type="compositionally biased region" description="Polar residues" evidence="1">
    <location>
        <begin position="168"/>
        <end position="182"/>
    </location>
</feature>
<keyword evidence="3" id="KW-1185">Reference proteome</keyword>
<dbReference type="AlphaFoldDB" id="A0A0R3XBU9"/>
<dbReference type="STRING" id="6205.A0A0R3XBU9"/>
<evidence type="ECO:0000313" key="2">
    <source>
        <dbReference type="EMBL" id="VDM35989.1"/>
    </source>
</evidence>
<reference evidence="2 3" key="2">
    <citation type="submission" date="2018-11" db="EMBL/GenBank/DDBJ databases">
        <authorList>
            <consortium name="Pathogen Informatics"/>
        </authorList>
    </citation>
    <scope>NUCLEOTIDE SEQUENCE [LARGE SCALE GENOMIC DNA]</scope>
</reference>
<organism evidence="4">
    <name type="scientific">Hydatigena taeniaeformis</name>
    <name type="common">Feline tapeworm</name>
    <name type="synonym">Taenia taeniaeformis</name>
    <dbReference type="NCBI Taxonomy" id="6205"/>
    <lineage>
        <taxon>Eukaryota</taxon>
        <taxon>Metazoa</taxon>
        <taxon>Spiralia</taxon>
        <taxon>Lophotrochozoa</taxon>
        <taxon>Platyhelminthes</taxon>
        <taxon>Cestoda</taxon>
        <taxon>Eucestoda</taxon>
        <taxon>Cyclophyllidea</taxon>
        <taxon>Taeniidae</taxon>
        <taxon>Hydatigera</taxon>
    </lineage>
</organism>
<dbReference type="EMBL" id="UYWX01022729">
    <property type="protein sequence ID" value="VDM35989.1"/>
    <property type="molecule type" value="Genomic_DNA"/>
</dbReference>
<feature type="compositionally biased region" description="Basic and acidic residues" evidence="1">
    <location>
        <begin position="66"/>
        <end position="76"/>
    </location>
</feature>
<name>A0A0R3XBU9_HYDTA</name>
<sequence length="290" mass="30969">MQFWLCFLTYRAHHQQSLLSSDRNSLASDTHPLPQTIVHDIASSQGQPPSLPSFQPEVPPGNDTNLQKHEPAHEQYQEPLTPHRTPSSPTAEQSVSSHQAFFVPSLNPSSVNTVSAASEISGYDYFAGIATSQISRSRTVSMASSHDSSTVASSPSPSSRTVSPSSSTLQPQTARRISNSGSLLRDQRSRNAASRASPVTTSSGGAVSESKRGQPAFTTAPPQPISKTTSADNHRQPLEQSPMQNPQQEEKSGSTPGKSGWFSGLFGRMKGGGQEIYLPDDSNPSVSPTT</sequence>
<feature type="compositionally biased region" description="Low complexity" evidence="1">
    <location>
        <begin position="140"/>
        <end position="167"/>
    </location>
</feature>
<dbReference type="WBParaSite" id="TTAC_0001102601-mRNA-1">
    <property type="protein sequence ID" value="TTAC_0001102601-mRNA-1"/>
    <property type="gene ID" value="TTAC_0001102601"/>
</dbReference>
<protein>
    <submittedName>
        <fullName evidence="2 4">Uncharacterized protein</fullName>
    </submittedName>
</protein>
<feature type="region of interest" description="Disordered" evidence="1">
    <location>
        <begin position="42"/>
        <end position="96"/>
    </location>
</feature>
<proteinExistence type="predicted"/>
<reference evidence="4" key="1">
    <citation type="submission" date="2017-02" db="UniProtKB">
        <authorList>
            <consortium name="WormBaseParasite"/>
        </authorList>
    </citation>
    <scope>IDENTIFICATION</scope>
</reference>
<feature type="compositionally biased region" description="Polar residues" evidence="1">
    <location>
        <begin position="190"/>
        <end position="205"/>
    </location>
</feature>
<feature type="compositionally biased region" description="Polar residues" evidence="1">
    <location>
        <begin position="238"/>
        <end position="257"/>
    </location>
</feature>
<gene>
    <name evidence="2" type="ORF">TTAC_LOCUS11009</name>
</gene>
<evidence type="ECO:0000313" key="4">
    <source>
        <dbReference type="WBParaSite" id="TTAC_0001102601-mRNA-1"/>
    </source>
</evidence>
<feature type="region of interest" description="Disordered" evidence="1">
    <location>
        <begin position="140"/>
        <end position="290"/>
    </location>
</feature>
<evidence type="ECO:0000313" key="3">
    <source>
        <dbReference type="Proteomes" id="UP000274429"/>
    </source>
</evidence>
<feature type="compositionally biased region" description="Polar residues" evidence="1">
    <location>
        <begin position="84"/>
        <end position="96"/>
    </location>
</feature>